<comment type="caution">
    <text evidence="1">The sequence shown here is derived from an EMBL/GenBank/DDBJ whole genome shotgun (WGS) entry which is preliminary data.</text>
</comment>
<dbReference type="AlphaFoldDB" id="A0AAV4HLS4"/>
<protein>
    <submittedName>
        <fullName evidence="1">Uncharacterized protein</fullName>
    </submittedName>
</protein>
<keyword evidence="2" id="KW-1185">Reference proteome</keyword>
<name>A0AAV4HLS4_9GAST</name>
<dbReference type="EMBL" id="BMAT01012738">
    <property type="protein sequence ID" value="GFR98365.1"/>
    <property type="molecule type" value="Genomic_DNA"/>
</dbReference>
<gene>
    <name evidence="1" type="ORF">ElyMa_006348300</name>
</gene>
<dbReference type="Proteomes" id="UP000762676">
    <property type="component" value="Unassembled WGS sequence"/>
</dbReference>
<accession>A0AAV4HLS4</accession>
<proteinExistence type="predicted"/>
<sequence>MVSDIARRTQIKHFPPQAIKNNPQHQISHSYKKNNVLYQKTGETPISLTNLEARWRLFGHISRQVINAPPNVAMTKHFKTEGSKRRGRPIVATLRRPTRLHSIKDRNHLRDIAKNRSDWKHLTTAIYRSVKAETSVNVAADGPVAHKPYSPKLITS</sequence>
<organism evidence="1 2">
    <name type="scientific">Elysia marginata</name>
    <dbReference type="NCBI Taxonomy" id="1093978"/>
    <lineage>
        <taxon>Eukaryota</taxon>
        <taxon>Metazoa</taxon>
        <taxon>Spiralia</taxon>
        <taxon>Lophotrochozoa</taxon>
        <taxon>Mollusca</taxon>
        <taxon>Gastropoda</taxon>
        <taxon>Heterobranchia</taxon>
        <taxon>Euthyneura</taxon>
        <taxon>Panpulmonata</taxon>
        <taxon>Sacoglossa</taxon>
        <taxon>Placobranchoidea</taxon>
        <taxon>Plakobranchidae</taxon>
        <taxon>Elysia</taxon>
    </lineage>
</organism>
<reference evidence="1 2" key="1">
    <citation type="journal article" date="2021" name="Elife">
        <title>Chloroplast acquisition without the gene transfer in kleptoplastic sea slugs, Plakobranchus ocellatus.</title>
        <authorList>
            <person name="Maeda T."/>
            <person name="Takahashi S."/>
            <person name="Yoshida T."/>
            <person name="Shimamura S."/>
            <person name="Takaki Y."/>
            <person name="Nagai Y."/>
            <person name="Toyoda A."/>
            <person name="Suzuki Y."/>
            <person name="Arimoto A."/>
            <person name="Ishii H."/>
            <person name="Satoh N."/>
            <person name="Nishiyama T."/>
            <person name="Hasebe M."/>
            <person name="Maruyama T."/>
            <person name="Minagawa J."/>
            <person name="Obokata J."/>
            <person name="Shigenobu S."/>
        </authorList>
    </citation>
    <scope>NUCLEOTIDE SEQUENCE [LARGE SCALE GENOMIC DNA]</scope>
</reference>
<evidence type="ECO:0000313" key="2">
    <source>
        <dbReference type="Proteomes" id="UP000762676"/>
    </source>
</evidence>
<evidence type="ECO:0000313" key="1">
    <source>
        <dbReference type="EMBL" id="GFR98365.1"/>
    </source>
</evidence>